<dbReference type="SMART" id="SM00829">
    <property type="entry name" value="PKS_ER"/>
    <property type="match status" value="1"/>
</dbReference>
<organism evidence="2 3">
    <name type="scientific">Dreissena polymorpha</name>
    <name type="common">Zebra mussel</name>
    <name type="synonym">Mytilus polymorpha</name>
    <dbReference type="NCBI Taxonomy" id="45954"/>
    <lineage>
        <taxon>Eukaryota</taxon>
        <taxon>Metazoa</taxon>
        <taxon>Spiralia</taxon>
        <taxon>Lophotrochozoa</taxon>
        <taxon>Mollusca</taxon>
        <taxon>Bivalvia</taxon>
        <taxon>Autobranchia</taxon>
        <taxon>Heteroconchia</taxon>
        <taxon>Euheterodonta</taxon>
        <taxon>Imparidentia</taxon>
        <taxon>Neoheterodontei</taxon>
        <taxon>Myida</taxon>
        <taxon>Dreissenoidea</taxon>
        <taxon>Dreissenidae</taxon>
        <taxon>Dreissena</taxon>
    </lineage>
</organism>
<dbReference type="SUPFAM" id="SSF51735">
    <property type="entry name" value="NAD(P)-binding Rossmann-fold domains"/>
    <property type="match status" value="1"/>
</dbReference>
<accession>A0A9D4HQ07</accession>
<keyword evidence="3" id="KW-1185">Reference proteome</keyword>
<reference evidence="2" key="2">
    <citation type="submission" date="2020-11" db="EMBL/GenBank/DDBJ databases">
        <authorList>
            <person name="McCartney M.A."/>
            <person name="Auch B."/>
            <person name="Kono T."/>
            <person name="Mallez S."/>
            <person name="Becker A."/>
            <person name="Gohl D.M."/>
            <person name="Silverstein K.A.T."/>
            <person name="Koren S."/>
            <person name="Bechman K.B."/>
            <person name="Herman A."/>
            <person name="Abrahante J.E."/>
            <person name="Garbe J."/>
        </authorList>
    </citation>
    <scope>NUCLEOTIDE SEQUENCE</scope>
    <source>
        <strain evidence="2">Duluth1</strain>
        <tissue evidence="2">Whole animal</tissue>
    </source>
</reference>
<dbReference type="SUPFAM" id="SSF50129">
    <property type="entry name" value="GroES-like"/>
    <property type="match status" value="1"/>
</dbReference>
<dbReference type="PANTHER" id="PTHR44461">
    <property type="entry name" value="QUINONE OXIDOREDUCTASE-LIKE PROTEIN 1"/>
    <property type="match status" value="1"/>
</dbReference>
<dbReference type="InterPro" id="IPR042633">
    <property type="entry name" value="CRYZL1"/>
</dbReference>
<protein>
    <recommendedName>
        <fullName evidence="1">Enoyl reductase (ER) domain-containing protein</fullName>
    </recommendedName>
</protein>
<gene>
    <name evidence="2" type="ORF">DPMN_052599</name>
</gene>
<dbReference type="PANTHER" id="PTHR44461:SF1">
    <property type="entry name" value="QUINONE OXIDOREDUCTASE-LIKE PROTEIN 1"/>
    <property type="match status" value="1"/>
</dbReference>
<dbReference type="Pfam" id="PF08240">
    <property type="entry name" value="ADH_N"/>
    <property type="match status" value="1"/>
</dbReference>
<dbReference type="InterPro" id="IPR020843">
    <property type="entry name" value="ER"/>
</dbReference>
<evidence type="ECO:0000259" key="1">
    <source>
        <dbReference type="SMART" id="SM00829"/>
    </source>
</evidence>
<dbReference type="CDD" id="cd05195">
    <property type="entry name" value="enoyl_red"/>
    <property type="match status" value="1"/>
</dbReference>
<dbReference type="Proteomes" id="UP000828390">
    <property type="component" value="Unassembled WGS sequence"/>
</dbReference>
<dbReference type="GO" id="GO:0016491">
    <property type="term" value="F:oxidoreductase activity"/>
    <property type="evidence" value="ECO:0007669"/>
    <property type="project" value="InterPro"/>
</dbReference>
<dbReference type="InterPro" id="IPR011032">
    <property type="entry name" value="GroES-like_sf"/>
</dbReference>
<dbReference type="InterPro" id="IPR036291">
    <property type="entry name" value="NAD(P)-bd_dom_sf"/>
</dbReference>
<reference evidence="2" key="1">
    <citation type="journal article" date="2019" name="bioRxiv">
        <title>The Genome of the Zebra Mussel, Dreissena polymorpha: A Resource for Invasive Species Research.</title>
        <authorList>
            <person name="McCartney M.A."/>
            <person name="Auch B."/>
            <person name="Kono T."/>
            <person name="Mallez S."/>
            <person name="Zhang Y."/>
            <person name="Obille A."/>
            <person name="Becker A."/>
            <person name="Abrahante J.E."/>
            <person name="Garbe J."/>
            <person name="Badalamenti J.P."/>
            <person name="Herman A."/>
            <person name="Mangelson H."/>
            <person name="Liachko I."/>
            <person name="Sullivan S."/>
            <person name="Sone E.D."/>
            <person name="Koren S."/>
            <person name="Silverstein K.A.T."/>
            <person name="Beckman K.B."/>
            <person name="Gohl D.M."/>
        </authorList>
    </citation>
    <scope>NUCLEOTIDE SEQUENCE</scope>
    <source>
        <strain evidence="2">Duluth1</strain>
        <tissue evidence="2">Whole animal</tissue>
    </source>
</reference>
<evidence type="ECO:0000313" key="2">
    <source>
        <dbReference type="EMBL" id="KAH3726730.1"/>
    </source>
</evidence>
<dbReference type="Gene3D" id="3.90.180.10">
    <property type="entry name" value="Medium-chain alcohol dehydrogenases, catalytic domain"/>
    <property type="match status" value="1"/>
</dbReference>
<dbReference type="InterPro" id="IPR013154">
    <property type="entry name" value="ADH-like_N"/>
</dbReference>
<proteinExistence type="predicted"/>
<name>A0A9D4HQ07_DREPO</name>
<evidence type="ECO:0000313" key="3">
    <source>
        <dbReference type="Proteomes" id="UP000828390"/>
    </source>
</evidence>
<dbReference type="AlphaFoldDB" id="A0A9D4HQ07"/>
<sequence>MKSVRQAVVREVTKTTVPKIHFSVVEVDIPSAGPGQVLVKVHACGLSLVRQKILNEIFTGSNAESFPCGQEVSGVVERIGEGVTHVRAGDDVVGLLPLDSPVSGCGEYCIFNEYDLVKKPKMLSHADAAGGLGDCVRAYTALHYQARICSGDTVLIIDGASGFGLCAMQITRQWGAKVIATVNSAAEKSFIEAVIPNCAGHVIEMGKTSAILVSSVMEETGGLGVDVVVDNGVRMYTNEEDCNLPSERRKFTTPHKHDVISCLGVAGKWVTQQSDLQLDPPDSQALFMRGASVNFLFDAAWTLSYAQQGRYQHILQEVVDKLDHGQIKCKVIKTVTIEDVPAELSNLENNRMGKIVMTA</sequence>
<dbReference type="OrthoDB" id="3509362at2759"/>
<feature type="domain" description="Enoyl reductase (ER)" evidence="1">
    <location>
        <begin position="15"/>
        <end position="357"/>
    </location>
</feature>
<dbReference type="EMBL" id="JAIWYP010000012">
    <property type="protein sequence ID" value="KAH3726730.1"/>
    <property type="molecule type" value="Genomic_DNA"/>
</dbReference>
<comment type="caution">
    <text evidence="2">The sequence shown here is derived from an EMBL/GenBank/DDBJ whole genome shotgun (WGS) entry which is preliminary data.</text>
</comment>